<reference evidence="3 4" key="1">
    <citation type="submission" date="2017-10" db="EMBL/GenBank/DDBJ databases">
        <title>Genome announcement of Methylocella silvestris TVC from permafrost.</title>
        <authorList>
            <person name="Wang J."/>
            <person name="Geng K."/>
            <person name="Ul-Haque F."/>
            <person name="Crombie A.T."/>
            <person name="Street L.E."/>
            <person name="Wookey P.A."/>
            <person name="Murrell J.C."/>
            <person name="Pratscher J."/>
        </authorList>
    </citation>
    <scope>NUCLEOTIDE SEQUENCE [LARGE SCALE GENOMIC DNA]</scope>
    <source>
        <strain evidence="3 4">TVC</strain>
    </source>
</reference>
<feature type="modified residue" description="4-aspartylphosphate" evidence="1">
    <location>
        <position position="53"/>
    </location>
</feature>
<name>A0A2J7TL80_METSI</name>
<gene>
    <name evidence="3" type="ORF">CR492_00860</name>
</gene>
<sequence>MAIILIVEDEMFIRQSAEWTMEDLGHTILLASDLASALLHLSGTKQIDALFVDIRLKTLTFGGYDVANQAIRLQPGLRVLYTSGSSLSAEMTELFVGGGQFIQKPYSPAQLEHSIGELFH</sequence>
<proteinExistence type="predicted"/>
<comment type="caution">
    <text evidence="3">The sequence shown here is derived from an EMBL/GenBank/DDBJ whole genome shotgun (WGS) entry which is preliminary data.</text>
</comment>
<dbReference type="SMART" id="SM00448">
    <property type="entry name" value="REC"/>
    <property type="match status" value="1"/>
</dbReference>
<feature type="domain" description="Response regulatory" evidence="2">
    <location>
        <begin position="3"/>
        <end position="119"/>
    </location>
</feature>
<dbReference type="Proteomes" id="UP000236286">
    <property type="component" value="Unassembled WGS sequence"/>
</dbReference>
<evidence type="ECO:0000313" key="3">
    <source>
        <dbReference type="EMBL" id="PNG27519.1"/>
    </source>
</evidence>
<dbReference type="GO" id="GO:0000160">
    <property type="term" value="P:phosphorelay signal transduction system"/>
    <property type="evidence" value="ECO:0007669"/>
    <property type="project" value="InterPro"/>
</dbReference>
<dbReference type="OrthoDB" id="7210814at2"/>
<dbReference type="InterPro" id="IPR011006">
    <property type="entry name" value="CheY-like_superfamily"/>
</dbReference>
<evidence type="ECO:0000256" key="1">
    <source>
        <dbReference type="PROSITE-ProRule" id="PRU00169"/>
    </source>
</evidence>
<accession>A0A2J7TL80</accession>
<evidence type="ECO:0000259" key="2">
    <source>
        <dbReference type="PROSITE" id="PS50110"/>
    </source>
</evidence>
<dbReference type="SUPFAM" id="SSF52172">
    <property type="entry name" value="CheY-like"/>
    <property type="match status" value="1"/>
</dbReference>
<evidence type="ECO:0000313" key="4">
    <source>
        <dbReference type="Proteomes" id="UP000236286"/>
    </source>
</evidence>
<dbReference type="Gene3D" id="3.40.50.2300">
    <property type="match status" value="1"/>
</dbReference>
<dbReference type="AlphaFoldDB" id="A0A2J7TL80"/>
<dbReference type="RefSeq" id="WP_102841826.1">
    <property type="nucleotide sequence ID" value="NZ_PDZR01000001.1"/>
</dbReference>
<dbReference type="InterPro" id="IPR001789">
    <property type="entry name" value="Sig_transdc_resp-reg_receiver"/>
</dbReference>
<dbReference type="EMBL" id="PDZR01000001">
    <property type="protein sequence ID" value="PNG27519.1"/>
    <property type="molecule type" value="Genomic_DNA"/>
</dbReference>
<organism evidence="3 4">
    <name type="scientific">Methylocella silvestris</name>
    <dbReference type="NCBI Taxonomy" id="199596"/>
    <lineage>
        <taxon>Bacteria</taxon>
        <taxon>Pseudomonadati</taxon>
        <taxon>Pseudomonadota</taxon>
        <taxon>Alphaproteobacteria</taxon>
        <taxon>Hyphomicrobiales</taxon>
        <taxon>Beijerinckiaceae</taxon>
        <taxon>Methylocella</taxon>
    </lineage>
</organism>
<dbReference type="PROSITE" id="PS50110">
    <property type="entry name" value="RESPONSE_REGULATORY"/>
    <property type="match status" value="1"/>
</dbReference>
<keyword evidence="1" id="KW-0597">Phosphoprotein</keyword>
<protein>
    <submittedName>
        <fullName evidence="3">Response regulator</fullName>
    </submittedName>
</protein>
<dbReference type="Pfam" id="PF00072">
    <property type="entry name" value="Response_reg"/>
    <property type="match status" value="1"/>
</dbReference>